<name>A0A067DTF8_CITSI</name>
<dbReference type="SMR" id="A0A067DTF8"/>
<dbReference type="AlphaFoldDB" id="A0A067DTF8"/>
<reference evidence="2 3" key="1">
    <citation type="submission" date="2014-04" db="EMBL/GenBank/DDBJ databases">
        <authorList>
            <consortium name="International Citrus Genome Consortium"/>
            <person name="Gmitter F."/>
            <person name="Chen C."/>
            <person name="Farmerie W."/>
            <person name="Harkins T."/>
            <person name="Desany B."/>
            <person name="Mohiuddin M."/>
            <person name="Kodira C."/>
            <person name="Borodovsky M."/>
            <person name="Lomsadze A."/>
            <person name="Burns P."/>
            <person name="Jenkins J."/>
            <person name="Prochnik S."/>
            <person name="Shu S."/>
            <person name="Chapman J."/>
            <person name="Pitluck S."/>
            <person name="Schmutz J."/>
            <person name="Rokhsar D."/>
        </authorList>
    </citation>
    <scope>NUCLEOTIDE SEQUENCE</scope>
</reference>
<dbReference type="InterPro" id="IPR007612">
    <property type="entry name" value="LOR"/>
</dbReference>
<dbReference type="InterPro" id="IPR038595">
    <property type="entry name" value="LOR_sf"/>
</dbReference>
<dbReference type="Pfam" id="PF04525">
    <property type="entry name" value="LOR"/>
    <property type="match status" value="1"/>
</dbReference>
<evidence type="ECO:0008006" key="4">
    <source>
        <dbReference type="Google" id="ProtNLM"/>
    </source>
</evidence>
<dbReference type="PANTHER" id="PTHR31087">
    <property type="match status" value="1"/>
</dbReference>
<evidence type="ECO:0000313" key="3">
    <source>
        <dbReference type="Proteomes" id="UP000027120"/>
    </source>
</evidence>
<dbReference type="eggNOG" id="ENOG502RZMQ">
    <property type="taxonomic scope" value="Eukaryota"/>
</dbReference>
<dbReference type="PANTHER" id="PTHR31087:SF17">
    <property type="entry name" value="PROTEIN LURP-ONE-RELATED 14-RELATED"/>
    <property type="match status" value="1"/>
</dbReference>
<gene>
    <name evidence="2" type="ORF">CISIN_1g028860mg</name>
</gene>
<protein>
    <recommendedName>
        <fullName evidence="4">Protein LURP-one-related 14</fullName>
    </recommendedName>
</protein>
<evidence type="ECO:0000313" key="2">
    <source>
        <dbReference type="EMBL" id="KDO44855.1"/>
    </source>
</evidence>
<accession>A0A067DTF8</accession>
<proteinExistence type="inferred from homology"/>
<comment type="similarity">
    <text evidence="1">Belongs to the LOR family.</text>
</comment>
<dbReference type="SUPFAM" id="SSF54518">
    <property type="entry name" value="Tubby C-terminal domain-like"/>
    <property type="match status" value="1"/>
</dbReference>
<organism evidence="2 3">
    <name type="scientific">Citrus sinensis</name>
    <name type="common">Sweet orange</name>
    <name type="synonym">Citrus aurantium var. sinensis</name>
    <dbReference type="NCBI Taxonomy" id="2711"/>
    <lineage>
        <taxon>Eukaryota</taxon>
        <taxon>Viridiplantae</taxon>
        <taxon>Streptophyta</taxon>
        <taxon>Embryophyta</taxon>
        <taxon>Tracheophyta</taxon>
        <taxon>Spermatophyta</taxon>
        <taxon>Magnoliopsida</taxon>
        <taxon>eudicotyledons</taxon>
        <taxon>Gunneridae</taxon>
        <taxon>Pentapetalae</taxon>
        <taxon>rosids</taxon>
        <taxon>malvids</taxon>
        <taxon>Sapindales</taxon>
        <taxon>Rutaceae</taxon>
        <taxon>Aurantioideae</taxon>
        <taxon>Citrus</taxon>
    </lineage>
</organism>
<dbReference type="Gene3D" id="2.40.160.200">
    <property type="entry name" value="LURP1-related"/>
    <property type="match status" value="1"/>
</dbReference>
<dbReference type="PaxDb" id="2711-XP_006486227.1"/>
<dbReference type="Proteomes" id="UP000027120">
    <property type="component" value="Unassembled WGS sequence"/>
</dbReference>
<dbReference type="EMBL" id="KK785286">
    <property type="protein sequence ID" value="KDO44855.1"/>
    <property type="molecule type" value="Genomic_DNA"/>
</dbReference>
<sequence>MENSGWDYGVPIINIVGENFCVPYTMEMLVKKRIQGMSNAHYDVFDISGNLLLQVDGSLWKFQKKRVMRDPAGIPLLTMRQKSFKWRKEWTVHPGESSEDNNDILFRVEQPSPLHIKTKLEVFLPNNNIIGKRAPDFYVTGSFTSLSFKVYRGKTVLCQVANHNYTWGSICKGKENFKVRVHPEVDYSFITALLVILEENET</sequence>
<evidence type="ECO:0000256" key="1">
    <source>
        <dbReference type="ARBA" id="ARBA00005437"/>
    </source>
</evidence>
<keyword evidence="3" id="KW-1185">Reference proteome</keyword>
<dbReference type="InterPro" id="IPR025659">
    <property type="entry name" value="Tubby-like_C"/>
</dbReference>